<dbReference type="PaxDb" id="4097-A0A1S4CPK4"/>
<dbReference type="OrthoDB" id="1734538at2759"/>
<protein>
    <submittedName>
        <fullName evidence="1">Uncharacterized protein</fullName>
    </submittedName>
</protein>
<sequence>MIKDLISHKFDFQNLATMTLSQTCSVVVTRHVAEKLSDPGSFIILCTIGSYAFAKVLCGLGASINLIPLSIYKKLGIQRARPTSMLLHLTDQTVKRPSDFFILDYLVDGEIPIILGRPLLAIGRALIDCETGELKMRLNNEEIIFYVQKSMRRPSEFANCSLIEAVDVIMEEEDETLHTKDPLAACLMNLEDYMVRTWRSKFWLLKAKDTGKEILNLSLYT</sequence>
<name>A0A1S4CPK4_TOBAC</name>
<organism evidence="1">
    <name type="scientific">Nicotiana tabacum</name>
    <name type="common">Common tobacco</name>
    <dbReference type="NCBI Taxonomy" id="4097"/>
    <lineage>
        <taxon>Eukaryota</taxon>
        <taxon>Viridiplantae</taxon>
        <taxon>Streptophyta</taxon>
        <taxon>Embryophyta</taxon>
        <taxon>Tracheophyta</taxon>
        <taxon>Spermatophyta</taxon>
        <taxon>Magnoliopsida</taxon>
        <taxon>eudicotyledons</taxon>
        <taxon>Gunneridae</taxon>
        <taxon>Pentapetalae</taxon>
        <taxon>asterids</taxon>
        <taxon>lamiids</taxon>
        <taxon>Solanales</taxon>
        <taxon>Solanaceae</taxon>
        <taxon>Nicotianoideae</taxon>
        <taxon>Nicotianeae</taxon>
        <taxon>Nicotiana</taxon>
    </lineage>
</organism>
<proteinExistence type="predicted"/>
<gene>
    <name evidence="1" type="primary">LOC107821093</name>
</gene>
<dbReference type="AlphaFoldDB" id="A0A1S4CPK4"/>
<dbReference type="Gene3D" id="2.40.70.10">
    <property type="entry name" value="Acid Proteases"/>
    <property type="match status" value="1"/>
</dbReference>
<dbReference type="CDD" id="cd00303">
    <property type="entry name" value="retropepsin_like"/>
    <property type="match status" value="1"/>
</dbReference>
<dbReference type="RefSeq" id="XP_016502981.1">
    <property type="nucleotide sequence ID" value="XM_016647495.1"/>
</dbReference>
<dbReference type="PANTHER" id="PTHR33067:SF9">
    <property type="entry name" value="RNA-DIRECTED DNA POLYMERASE"/>
    <property type="match status" value="1"/>
</dbReference>
<dbReference type="InterPro" id="IPR021109">
    <property type="entry name" value="Peptidase_aspartic_dom_sf"/>
</dbReference>
<evidence type="ECO:0000313" key="1">
    <source>
        <dbReference type="RefSeq" id="XP_016502981.1"/>
    </source>
</evidence>
<dbReference type="PANTHER" id="PTHR33067">
    <property type="entry name" value="RNA-DIRECTED DNA POLYMERASE-RELATED"/>
    <property type="match status" value="1"/>
</dbReference>
<reference evidence="1" key="1">
    <citation type="submission" date="2025-08" db="UniProtKB">
        <authorList>
            <consortium name="RefSeq"/>
        </authorList>
    </citation>
    <scope>IDENTIFICATION</scope>
</reference>
<accession>A0A1S4CPK4</accession>
<dbReference type="KEGG" id="nta:107821093"/>